<proteinExistence type="predicted"/>
<dbReference type="PANTHER" id="PTHR45710">
    <property type="entry name" value="C-TYPE LECTIN DOMAIN-CONTAINING PROTEIN 180"/>
    <property type="match status" value="1"/>
</dbReference>
<gene>
    <name evidence="5" type="ORF">FQA47_018268</name>
</gene>
<dbReference type="PANTHER" id="PTHR45710:SF26">
    <property type="entry name" value="RH26557P"/>
    <property type="match status" value="1"/>
</dbReference>
<dbReference type="PROSITE" id="PS50041">
    <property type="entry name" value="C_TYPE_LECTIN_2"/>
    <property type="match status" value="1"/>
</dbReference>
<dbReference type="SUPFAM" id="SSF56436">
    <property type="entry name" value="C-type lectin-like"/>
    <property type="match status" value="1"/>
</dbReference>
<organism evidence="5 6">
    <name type="scientific">Oryzias melastigma</name>
    <name type="common">Marine medaka</name>
    <dbReference type="NCBI Taxonomy" id="30732"/>
    <lineage>
        <taxon>Eukaryota</taxon>
        <taxon>Metazoa</taxon>
        <taxon>Chordata</taxon>
        <taxon>Craniata</taxon>
        <taxon>Vertebrata</taxon>
        <taxon>Euteleostomi</taxon>
        <taxon>Actinopterygii</taxon>
        <taxon>Neopterygii</taxon>
        <taxon>Teleostei</taxon>
        <taxon>Neoteleostei</taxon>
        <taxon>Acanthomorphata</taxon>
        <taxon>Ovalentaria</taxon>
        <taxon>Atherinomorphae</taxon>
        <taxon>Beloniformes</taxon>
        <taxon>Adrianichthyidae</taxon>
        <taxon>Oryziinae</taxon>
        <taxon>Oryzias</taxon>
    </lineage>
</organism>
<dbReference type="Pfam" id="PF00059">
    <property type="entry name" value="Lectin_C"/>
    <property type="match status" value="1"/>
</dbReference>
<dbReference type="InterPro" id="IPR016187">
    <property type="entry name" value="CTDL_fold"/>
</dbReference>
<dbReference type="InterPro" id="IPR016186">
    <property type="entry name" value="C-type_lectin-like/link_sf"/>
</dbReference>
<keyword evidence="3" id="KW-0812">Transmembrane</keyword>
<evidence type="ECO:0000259" key="4">
    <source>
        <dbReference type="PROSITE" id="PS50041"/>
    </source>
</evidence>
<evidence type="ECO:0000313" key="6">
    <source>
        <dbReference type="Proteomes" id="UP000646548"/>
    </source>
</evidence>
<dbReference type="GO" id="GO:0005886">
    <property type="term" value="C:plasma membrane"/>
    <property type="evidence" value="ECO:0007669"/>
    <property type="project" value="UniProtKB-SubCell"/>
</dbReference>
<reference evidence="5" key="1">
    <citation type="journal article" name="BMC Genomics">
        <title>Long-read sequencing and de novo genome assembly of marine medaka (Oryzias melastigma).</title>
        <authorList>
            <person name="Liang P."/>
            <person name="Saqib H.S.A."/>
            <person name="Ni X."/>
            <person name="Shen Y."/>
        </authorList>
    </citation>
    <scope>NUCLEOTIDE SEQUENCE</scope>
    <source>
        <strain evidence="5">Bigg-433</strain>
    </source>
</reference>
<dbReference type="InterPro" id="IPR050828">
    <property type="entry name" value="C-type_lectin/matrix_domain"/>
</dbReference>
<keyword evidence="3" id="KW-0472">Membrane</keyword>
<feature type="domain" description="C-type lectin" evidence="4">
    <location>
        <begin position="196"/>
        <end position="326"/>
    </location>
</feature>
<keyword evidence="5" id="KW-0430">Lectin</keyword>
<sequence>MNLIISDDFVIWADWSRNKDRSIPKEFGSFRRLLCIQSLMMLRNLRGGTETPRRVKEGSLHSGAVVMSAQSLKDAAARMEPEEEIYVNLKDLVHTEPGGGSGVENHQQEPETRTPLKMSAVVLALLSLVLLVLVVRVSVLYDRDFNQLSRELTNQTGEKNQLQNRNQNLTEEVDRLESRINRLENAWICPRGWKRFGCSCYQFSTLYTTWQSSQQNCLRNQADLVIINSREEMEFLNELGVSLKFWIGLKNSMGWKWTIDRSPTPDFWQNGHPVGTNQRYQWNQLNQNSFQDYCGAFNSFKKGSFYYPIKSWTSELCSTYLQSVCEKEAVPSGLL</sequence>
<dbReference type="Proteomes" id="UP000646548">
    <property type="component" value="Unassembled WGS sequence"/>
</dbReference>
<evidence type="ECO:0000256" key="3">
    <source>
        <dbReference type="SAM" id="Phobius"/>
    </source>
</evidence>
<keyword evidence="3" id="KW-1133">Transmembrane helix</keyword>
<dbReference type="GO" id="GO:0030246">
    <property type="term" value="F:carbohydrate binding"/>
    <property type="evidence" value="ECO:0007669"/>
    <property type="project" value="UniProtKB-KW"/>
</dbReference>
<dbReference type="EMBL" id="WKFB01000006">
    <property type="protein sequence ID" value="KAF6739441.1"/>
    <property type="molecule type" value="Genomic_DNA"/>
</dbReference>
<comment type="subcellular location">
    <subcellularLocation>
        <location evidence="1">Cell membrane</location>
        <topology evidence="1">Single-pass type II membrane protein</topology>
    </subcellularLocation>
</comment>
<protein>
    <submittedName>
        <fullName evidence="5">C-type lectin domain family 6 member A</fullName>
    </submittedName>
</protein>
<keyword evidence="2" id="KW-0175">Coiled coil</keyword>
<name>A0A834FS45_ORYME</name>
<accession>A0A834FS45</accession>
<dbReference type="Gene3D" id="3.10.100.10">
    <property type="entry name" value="Mannose-Binding Protein A, subunit A"/>
    <property type="match status" value="1"/>
</dbReference>
<dbReference type="AlphaFoldDB" id="A0A834FS45"/>
<evidence type="ECO:0000256" key="2">
    <source>
        <dbReference type="SAM" id="Coils"/>
    </source>
</evidence>
<evidence type="ECO:0000256" key="1">
    <source>
        <dbReference type="ARBA" id="ARBA00004401"/>
    </source>
</evidence>
<dbReference type="SMART" id="SM00034">
    <property type="entry name" value="CLECT"/>
    <property type="match status" value="1"/>
</dbReference>
<feature type="transmembrane region" description="Helical" evidence="3">
    <location>
        <begin position="120"/>
        <end position="141"/>
    </location>
</feature>
<dbReference type="InterPro" id="IPR001304">
    <property type="entry name" value="C-type_lectin-like"/>
</dbReference>
<evidence type="ECO:0000313" key="5">
    <source>
        <dbReference type="EMBL" id="KAF6739441.1"/>
    </source>
</evidence>
<feature type="coiled-coil region" evidence="2">
    <location>
        <begin position="145"/>
        <end position="186"/>
    </location>
</feature>
<comment type="caution">
    <text evidence="5">The sequence shown here is derived from an EMBL/GenBank/DDBJ whole genome shotgun (WGS) entry which is preliminary data.</text>
</comment>